<dbReference type="InterPro" id="IPR045076">
    <property type="entry name" value="MutS"/>
</dbReference>
<dbReference type="InterPro" id="IPR036187">
    <property type="entry name" value="DNA_mismatch_repair_MutS_sf"/>
</dbReference>
<keyword evidence="1" id="KW-0547">Nucleotide-binding</keyword>
<evidence type="ECO:0000313" key="5">
    <source>
        <dbReference type="EMBL" id="SBV97681.1"/>
    </source>
</evidence>
<sequence>MKYMKFEVDSQTKKDLEIFETVKEGLSVVGLFNHTQCIGGKKKLYEYLANPLADYKQITERKETIAFFHKHFPDGLNLDKDALDFTEYYLRQPDYPTRMPSWFTAIEKMIADKISTSSNEYYLAEKGVTSTVDLLKNIYEFSIILADKLKEGDAPVFLVKNNDIVLELFQKEAYKEIKDMKKYKSYDIMRLDYMFRYTDKKHIHFFLDLVHEYDALFAVAKAAAKYNLQYPDILPETETVLDLEGLFHPFVENAISNDVHFDNQSNLLFISGPNMAGKSTFLKALGVAVYLAHAGFPVPAGKMKIGILSGLSTTINISDNLSTGYSHFYAEVMRIKDVAHRLEANNRILVLFDELFRGTNVKDAYDGTVAVVSAFAKIRTSFFVISTHIVEAARELESKTNIQFSYFDIKEEDGHPVYTYKLKEGVSDVRLGMYIINKEGVIDLINNITN</sequence>
<dbReference type="GO" id="GO:0006298">
    <property type="term" value="P:mismatch repair"/>
    <property type="evidence" value="ECO:0007669"/>
    <property type="project" value="InterPro"/>
</dbReference>
<dbReference type="SUPFAM" id="SSF52540">
    <property type="entry name" value="P-loop containing nucleoside triphosphate hydrolases"/>
    <property type="match status" value="1"/>
</dbReference>
<evidence type="ECO:0000256" key="1">
    <source>
        <dbReference type="ARBA" id="ARBA00022741"/>
    </source>
</evidence>
<name>A0A212JE34_9BACT</name>
<dbReference type="GO" id="GO:0140664">
    <property type="term" value="F:ATP-dependent DNA damage sensor activity"/>
    <property type="evidence" value="ECO:0007669"/>
    <property type="project" value="InterPro"/>
</dbReference>
<evidence type="ECO:0000256" key="2">
    <source>
        <dbReference type="ARBA" id="ARBA00022840"/>
    </source>
</evidence>
<gene>
    <name evidence="5" type="ORF">KL86DYS2_11315</name>
</gene>
<protein>
    <recommendedName>
        <fullName evidence="4">DNA mismatch repair proteins mutS family domain-containing protein</fullName>
    </recommendedName>
</protein>
<dbReference type="PANTHER" id="PTHR11361:SF34">
    <property type="entry name" value="DNA MISMATCH REPAIR PROTEIN MSH1, MITOCHONDRIAL"/>
    <property type="match status" value="1"/>
</dbReference>
<dbReference type="Gene3D" id="3.40.50.300">
    <property type="entry name" value="P-loop containing nucleotide triphosphate hydrolases"/>
    <property type="match status" value="1"/>
</dbReference>
<proteinExistence type="predicted"/>
<dbReference type="Gene3D" id="1.10.1420.10">
    <property type="match status" value="1"/>
</dbReference>
<dbReference type="PANTHER" id="PTHR11361">
    <property type="entry name" value="DNA MISMATCH REPAIR PROTEIN MUTS FAMILY MEMBER"/>
    <property type="match status" value="1"/>
</dbReference>
<dbReference type="GO" id="GO:0030983">
    <property type="term" value="F:mismatched DNA binding"/>
    <property type="evidence" value="ECO:0007669"/>
    <property type="project" value="InterPro"/>
</dbReference>
<feature type="domain" description="DNA mismatch repair proteins mutS family" evidence="4">
    <location>
        <begin position="265"/>
        <end position="450"/>
    </location>
</feature>
<dbReference type="GO" id="GO:0005524">
    <property type="term" value="F:ATP binding"/>
    <property type="evidence" value="ECO:0007669"/>
    <property type="project" value="UniProtKB-KW"/>
</dbReference>
<dbReference type="EMBL" id="FLUL01000001">
    <property type="protein sequence ID" value="SBV97681.1"/>
    <property type="molecule type" value="Genomic_DNA"/>
</dbReference>
<dbReference type="SUPFAM" id="SSF48334">
    <property type="entry name" value="DNA repair protein MutS, domain III"/>
    <property type="match status" value="1"/>
</dbReference>
<accession>A0A212JE34</accession>
<keyword evidence="3" id="KW-0238">DNA-binding</keyword>
<dbReference type="InterPro" id="IPR027417">
    <property type="entry name" value="P-loop_NTPase"/>
</dbReference>
<dbReference type="AlphaFoldDB" id="A0A212JE34"/>
<evidence type="ECO:0000259" key="4">
    <source>
        <dbReference type="SMART" id="SM00534"/>
    </source>
</evidence>
<dbReference type="InterPro" id="IPR000432">
    <property type="entry name" value="DNA_mismatch_repair_MutS_C"/>
</dbReference>
<organism evidence="5">
    <name type="scientific">uncultured Dysgonomonas sp</name>
    <dbReference type="NCBI Taxonomy" id="206096"/>
    <lineage>
        <taxon>Bacteria</taxon>
        <taxon>Pseudomonadati</taxon>
        <taxon>Bacteroidota</taxon>
        <taxon>Bacteroidia</taxon>
        <taxon>Bacteroidales</taxon>
        <taxon>Dysgonomonadaceae</taxon>
        <taxon>Dysgonomonas</taxon>
        <taxon>environmental samples</taxon>
    </lineage>
</organism>
<dbReference type="SMART" id="SM00534">
    <property type="entry name" value="MUTSac"/>
    <property type="match status" value="1"/>
</dbReference>
<evidence type="ECO:0000256" key="3">
    <source>
        <dbReference type="ARBA" id="ARBA00023125"/>
    </source>
</evidence>
<keyword evidence="2" id="KW-0067">ATP-binding</keyword>
<reference evidence="5" key="1">
    <citation type="submission" date="2016-04" db="EMBL/GenBank/DDBJ databases">
        <authorList>
            <person name="Evans L.H."/>
            <person name="Alamgir A."/>
            <person name="Owens N."/>
            <person name="Weber N.D."/>
            <person name="Virtaneva K."/>
            <person name="Barbian K."/>
            <person name="Babar A."/>
            <person name="Rosenke K."/>
        </authorList>
    </citation>
    <scope>NUCLEOTIDE SEQUENCE</scope>
    <source>
        <strain evidence="5">86-2</strain>
    </source>
</reference>
<dbReference type="Pfam" id="PF00488">
    <property type="entry name" value="MutS_V"/>
    <property type="match status" value="1"/>
</dbReference>
<dbReference type="RefSeq" id="WP_296948440.1">
    <property type="nucleotide sequence ID" value="NZ_LT599021.1"/>
</dbReference>